<dbReference type="EMBL" id="NIPO01000001">
    <property type="protein sequence ID" value="PJR04034.1"/>
    <property type="molecule type" value="Genomic_DNA"/>
</dbReference>
<evidence type="ECO:0000313" key="2">
    <source>
        <dbReference type="Proteomes" id="UP000231960"/>
    </source>
</evidence>
<accession>A0A2M9R5A6</accession>
<dbReference type="RefSeq" id="WP_100677600.1">
    <property type="nucleotide sequence ID" value="NZ_NIPO01000001.1"/>
</dbReference>
<gene>
    <name evidence="1" type="ORF">CDL10_05465</name>
</gene>
<name>A0A2M9R5A6_9FLAO</name>
<proteinExistence type="predicted"/>
<organism evidence="1 2">
    <name type="scientific">Avrilella dinanensis</name>
    <dbReference type="NCBI Taxonomy" id="2008672"/>
    <lineage>
        <taxon>Bacteria</taxon>
        <taxon>Pseudomonadati</taxon>
        <taxon>Bacteroidota</taxon>
        <taxon>Flavobacteriia</taxon>
        <taxon>Flavobacteriales</taxon>
        <taxon>Flavobacteriaceae</taxon>
        <taxon>Avrilella</taxon>
    </lineage>
</organism>
<reference evidence="1 2" key="1">
    <citation type="submission" date="2017-06" db="EMBL/GenBank/DDBJ databases">
        <title>Description of Avrilella dinanensis gen. nov. sp. nov.</title>
        <authorList>
            <person name="Leyer C."/>
            <person name="Sassi M."/>
            <person name="Minet J."/>
            <person name="Kayal S."/>
            <person name="Cattoir V."/>
        </authorList>
    </citation>
    <scope>NUCLEOTIDE SEQUENCE [LARGE SCALE GENOMIC DNA]</scope>
    <source>
        <strain evidence="1 2">UR159</strain>
    </source>
</reference>
<sequence>MNIEKALFNLQRIQILQSKINPETSNLISNDYAYAWNVSLFPLLEFSELHLQYEDLFSIKKEEVDIITDFADKEWLNKKYYSFYEYEDFFVRGEKSTLKTQRYHLIAIFRYMFLRGSFDQKFWDKLVENGNCPIEAFSIVRDFDINELSLV</sequence>
<protein>
    <submittedName>
        <fullName evidence="1">Uncharacterized protein</fullName>
    </submittedName>
</protein>
<dbReference type="OrthoDB" id="6400802at2"/>
<keyword evidence="2" id="KW-1185">Reference proteome</keyword>
<dbReference type="AlphaFoldDB" id="A0A2M9R5A6"/>
<evidence type="ECO:0000313" key="1">
    <source>
        <dbReference type="EMBL" id="PJR04034.1"/>
    </source>
</evidence>
<dbReference type="Proteomes" id="UP000231960">
    <property type="component" value="Unassembled WGS sequence"/>
</dbReference>
<comment type="caution">
    <text evidence="1">The sequence shown here is derived from an EMBL/GenBank/DDBJ whole genome shotgun (WGS) entry which is preliminary data.</text>
</comment>